<dbReference type="AlphaFoldDB" id="A0AAW2VEE7"/>
<reference evidence="2" key="1">
    <citation type="submission" date="2020-06" db="EMBL/GenBank/DDBJ databases">
        <authorList>
            <person name="Li T."/>
            <person name="Hu X."/>
            <person name="Zhang T."/>
            <person name="Song X."/>
            <person name="Zhang H."/>
            <person name="Dai N."/>
            <person name="Sheng W."/>
            <person name="Hou X."/>
            <person name="Wei L."/>
        </authorList>
    </citation>
    <scope>NUCLEOTIDE SEQUENCE</scope>
    <source>
        <strain evidence="2">KEN1</strain>
        <tissue evidence="2">Leaf</tissue>
    </source>
</reference>
<name>A0AAW2VEE7_9LAMI</name>
<feature type="compositionally biased region" description="Basic and acidic residues" evidence="1">
    <location>
        <begin position="145"/>
        <end position="159"/>
    </location>
</feature>
<protein>
    <submittedName>
        <fullName evidence="2">Uncharacterized protein</fullName>
    </submittedName>
</protein>
<feature type="compositionally biased region" description="Pro residues" evidence="1">
    <location>
        <begin position="124"/>
        <end position="135"/>
    </location>
</feature>
<sequence>MDEAGGQRKFQLQELEEIRNDAYENSKIYKEKAKAFHDRAISRKEFNIEQKVLLFHSKLKLFLGKLRSRWIGPFIVTNVSLMARSGNQKPNHTQGVQGEDPLAHFTNSPQQNRPSTTHRLTKLAPPPLLRLPPPVGRHLAPLPRLTKEETQLRSRDEPPTSRTVLRRPALSPTSSATAVLRRPPQQLGNNHQPPSSQPQPKRRLLTVASPPNSAQLRRTPPPPCSAVRRCSPPFLTTVNGTIFSSSQTLI</sequence>
<accession>A0AAW2VEE7</accession>
<feature type="compositionally biased region" description="Polar residues" evidence="1">
    <location>
        <begin position="86"/>
        <end position="96"/>
    </location>
</feature>
<proteinExistence type="predicted"/>
<feature type="region of interest" description="Disordered" evidence="1">
    <location>
        <begin position="86"/>
        <end position="203"/>
    </location>
</feature>
<gene>
    <name evidence="2" type="ORF">Slati_2973200</name>
</gene>
<evidence type="ECO:0000256" key="1">
    <source>
        <dbReference type="SAM" id="MobiDB-lite"/>
    </source>
</evidence>
<evidence type="ECO:0000313" key="2">
    <source>
        <dbReference type="EMBL" id="KAL0427984.1"/>
    </source>
</evidence>
<organism evidence="2">
    <name type="scientific">Sesamum latifolium</name>
    <dbReference type="NCBI Taxonomy" id="2727402"/>
    <lineage>
        <taxon>Eukaryota</taxon>
        <taxon>Viridiplantae</taxon>
        <taxon>Streptophyta</taxon>
        <taxon>Embryophyta</taxon>
        <taxon>Tracheophyta</taxon>
        <taxon>Spermatophyta</taxon>
        <taxon>Magnoliopsida</taxon>
        <taxon>eudicotyledons</taxon>
        <taxon>Gunneridae</taxon>
        <taxon>Pentapetalae</taxon>
        <taxon>asterids</taxon>
        <taxon>lamiids</taxon>
        <taxon>Lamiales</taxon>
        <taxon>Pedaliaceae</taxon>
        <taxon>Sesamum</taxon>
    </lineage>
</organism>
<comment type="caution">
    <text evidence="2">The sequence shown here is derived from an EMBL/GenBank/DDBJ whole genome shotgun (WGS) entry which is preliminary data.</text>
</comment>
<reference evidence="2" key="2">
    <citation type="journal article" date="2024" name="Plant">
        <title>Genomic evolution and insights into agronomic trait innovations of Sesamum species.</title>
        <authorList>
            <person name="Miao H."/>
            <person name="Wang L."/>
            <person name="Qu L."/>
            <person name="Liu H."/>
            <person name="Sun Y."/>
            <person name="Le M."/>
            <person name="Wang Q."/>
            <person name="Wei S."/>
            <person name="Zheng Y."/>
            <person name="Lin W."/>
            <person name="Duan Y."/>
            <person name="Cao H."/>
            <person name="Xiong S."/>
            <person name="Wang X."/>
            <person name="Wei L."/>
            <person name="Li C."/>
            <person name="Ma Q."/>
            <person name="Ju M."/>
            <person name="Zhao R."/>
            <person name="Li G."/>
            <person name="Mu C."/>
            <person name="Tian Q."/>
            <person name="Mei H."/>
            <person name="Zhang T."/>
            <person name="Gao T."/>
            <person name="Zhang H."/>
        </authorList>
    </citation>
    <scope>NUCLEOTIDE SEQUENCE</scope>
    <source>
        <strain evidence="2">KEN1</strain>
    </source>
</reference>
<feature type="compositionally biased region" description="Polar residues" evidence="1">
    <location>
        <begin position="105"/>
        <end position="118"/>
    </location>
</feature>
<dbReference type="EMBL" id="JACGWN010000010">
    <property type="protein sequence ID" value="KAL0427984.1"/>
    <property type="molecule type" value="Genomic_DNA"/>
</dbReference>